<evidence type="ECO:0000313" key="16">
    <source>
        <dbReference type="Proteomes" id="UP000754710"/>
    </source>
</evidence>
<feature type="modified residue" description="N6-(pyridoxal phosphate)lysine" evidence="13">
    <location>
        <position position="197"/>
    </location>
</feature>
<dbReference type="NCBIfam" id="TIGR01366">
    <property type="entry name" value="serC_3"/>
    <property type="match status" value="1"/>
</dbReference>
<evidence type="ECO:0000256" key="8">
    <source>
        <dbReference type="ARBA" id="ARBA00022898"/>
    </source>
</evidence>
<keyword evidence="16" id="KW-1185">Reference proteome</keyword>
<evidence type="ECO:0000256" key="5">
    <source>
        <dbReference type="ARBA" id="ARBA00022576"/>
    </source>
</evidence>
<sequence length="373" mass="39993">MTDAITIPDALKPADGRFGAGPSKVRTEAVDALAATGTSLIGTSHRQAPVKDLVGRVRDGVSRLFDLPEGYEVVLGNGGATAFWDIATFGLIREKSQHLSFGEFSSKFAKAAKQAPFLADPTVIESPTGSRPEPRAEAGVDVYAWAHNETSTAVMAPVRRVEGADEGSLVVVDATSGAGGLPVDINEVDAYYFAPQKCFASDGGLWVAVMSPAALERAAEIAATDRWVPAFFDLPTAIDNSLKNQTYNTPSIATLFLMAEQLDWFNTQGGLDFAVSRTTDSSNRLYGWAEKTSYTTPYVTDPAHRSLVIGTVDFDESIDAATVAKTLRANGIVDVEPYRKLGRNQLRVAMYPAIDPDDVEALTACVDHVVERL</sequence>
<comment type="subunit">
    <text evidence="13">Homodimer.</text>
</comment>
<feature type="binding site" evidence="13">
    <location>
        <position position="46"/>
    </location>
    <ligand>
        <name>L-glutamate</name>
        <dbReference type="ChEBI" id="CHEBI:29985"/>
    </ligand>
</feature>
<keyword evidence="4 13" id="KW-0963">Cytoplasm</keyword>
<evidence type="ECO:0000256" key="7">
    <source>
        <dbReference type="ARBA" id="ARBA00022679"/>
    </source>
</evidence>
<dbReference type="Pfam" id="PF00266">
    <property type="entry name" value="Aminotran_5"/>
    <property type="match status" value="1"/>
</dbReference>
<dbReference type="InterPro" id="IPR006272">
    <property type="entry name" value="Pser_aminoTfrase_mycobac"/>
</dbReference>
<comment type="subcellular location">
    <subcellularLocation>
        <location evidence="13">Cytoplasm</location>
    </subcellularLocation>
</comment>
<keyword evidence="6 13" id="KW-0028">Amino-acid biosynthesis</keyword>
<gene>
    <name evidence="13 15" type="primary">serC</name>
    <name evidence="15" type="ORF">K1X13_09800</name>
</gene>
<evidence type="ECO:0000256" key="12">
    <source>
        <dbReference type="ARBA" id="ARBA00049007"/>
    </source>
</evidence>
<evidence type="ECO:0000256" key="2">
    <source>
        <dbReference type="ARBA" id="ARBA00005099"/>
    </source>
</evidence>
<dbReference type="Gene3D" id="3.90.1150.10">
    <property type="entry name" value="Aspartate Aminotransferase, domain 1"/>
    <property type="match status" value="1"/>
</dbReference>
<proteinExistence type="inferred from homology"/>
<dbReference type="PANTHER" id="PTHR21152">
    <property type="entry name" value="AMINOTRANSFERASE CLASS V"/>
    <property type="match status" value="1"/>
</dbReference>
<feature type="binding site" evidence="13">
    <location>
        <begin position="80"/>
        <end position="81"/>
    </location>
    <ligand>
        <name>pyridoxal 5'-phosphate</name>
        <dbReference type="ChEBI" id="CHEBI:597326"/>
    </ligand>
</feature>
<dbReference type="HAMAP" id="MF_00160">
    <property type="entry name" value="SerC_aminotrans_5"/>
    <property type="match status" value="1"/>
</dbReference>
<dbReference type="InterPro" id="IPR000192">
    <property type="entry name" value="Aminotrans_V_dom"/>
</dbReference>
<feature type="domain" description="Aminotransferase class V" evidence="14">
    <location>
        <begin position="140"/>
        <end position="332"/>
    </location>
</feature>
<comment type="pathway">
    <text evidence="2 13">Amino-acid biosynthesis; L-serine biosynthesis; L-serine from 3-phospho-D-glycerate: step 2/3.</text>
</comment>
<comment type="caution">
    <text evidence="15">The sequence shown here is derived from an EMBL/GenBank/DDBJ whole genome shotgun (WGS) entry which is preliminary data.</text>
</comment>
<feature type="binding site" evidence="13">
    <location>
        <position position="196"/>
    </location>
    <ligand>
        <name>pyridoxal 5'-phosphate</name>
        <dbReference type="ChEBI" id="CHEBI:597326"/>
    </ligand>
</feature>
<organism evidence="15 16">
    <name type="scientific">Nocardioides jiangsuensis</name>
    <dbReference type="NCBI Taxonomy" id="2866161"/>
    <lineage>
        <taxon>Bacteria</taxon>
        <taxon>Bacillati</taxon>
        <taxon>Actinomycetota</taxon>
        <taxon>Actinomycetes</taxon>
        <taxon>Propionibacteriales</taxon>
        <taxon>Nocardioidaceae</taxon>
        <taxon>Nocardioides</taxon>
    </lineage>
</organism>
<keyword evidence="5 13" id="KW-0032">Aminotransferase</keyword>
<feature type="binding site" evidence="13">
    <location>
        <begin position="248"/>
        <end position="249"/>
    </location>
    <ligand>
        <name>pyridoxal 5'-phosphate</name>
        <dbReference type="ChEBI" id="CHEBI:597326"/>
    </ligand>
</feature>
<name>A0ABS7RNK4_9ACTN</name>
<evidence type="ECO:0000256" key="4">
    <source>
        <dbReference type="ARBA" id="ARBA00022490"/>
    </source>
</evidence>
<feature type="binding site" evidence="13">
    <location>
        <position position="150"/>
    </location>
    <ligand>
        <name>pyridoxal 5'-phosphate</name>
        <dbReference type="ChEBI" id="CHEBI:597326"/>
    </ligand>
</feature>
<evidence type="ECO:0000256" key="1">
    <source>
        <dbReference type="ARBA" id="ARBA00003483"/>
    </source>
</evidence>
<dbReference type="InterPro" id="IPR022278">
    <property type="entry name" value="Pser_aminoTfrase"/>
</dbReference>
<dbReference type="SUPFAM" id="SSF53383">
    <property type="entry name" value="PLP-dependent transferases"/>
    <property type="match status" value="1"/>
</dbReference>
<dbReference type="InterPro" id="IPR015421">
    <property type="entry name" value="PyrdxlP-dep_Trfase_major"/>
</dbReference>
<comment type="catalytic activity">
    <reaction evidence="11 13">
        <text>4-(phosphooxy)-L-threonine + 2-oxoglutarate = (R)-3-hydroxy-2-oxo-4-phosphooxybutanoate + L-glutamate</text>
        <dbReference type="Rhea" id="RHEA:16573"/>
        <dbReference type="ChEBI" id="CHEBI:16810"/>
        <dbReference type="ChEBI" id="CHEBI:29985"/>
        <dbReference type="ChEBI" id="CHEBI:58452"/>
        <dbReference type="ChEBI" id="CHEBI:58538"/>
        <dbReference type="EC" id="2.6.1.52"/>
    </reaction>
</comment>
<keyword evidence="10 13" id="KW-0718">Serine biosynthesis</keyword>
<evidence type="ECO:0000256" key="10">
    <source>
        <dbReference type="ARBA" id="ARBA00023299"/>
    </source>
</evidence>
<comment type="similarity">
    <text evidence="3 13">Belongs to the class-V pyridoxal-phosphate-dependent aminotransferase family. SerC subfamily.</text>
</comment>
<feature type="binding site" evidence="13">
    <location>
        <position position="104"/>
    </location>
    <ligand>
        <name>pyridoxal 5'-phosphate</name>
        <dbReference type="ChEBI" id="CHEBI:597326"/>
    </ligand>
</feature>
<comment type="function">
    <text evidence="1 13">Catalyzes the reversible conversion of 3-phosphohydroxypyruvate to phosphoserine and of 3-hydroxy-2-oxo-4-phosphonooxybutanoate to phosphohydroxythreonine.</text>
</comment>
<comment type="catalytic activity">
    <reaction evidence="12 13">
        <text>O-phospho-L-serine + 2-oxoglutarate = 3-phosphooxypyruvate + L-glutamate</text>
        <dbReference type="Rhea" id="RHEA:14329"/>
        <dbReference type="ChEBI" id="CHEBI:16810"/>
        <dbReference type="ChEBI" id="CHEBI:18110"/>
        <dbReference type="ChEBI" id="CHEBI:29985"/>
        <dbReference type="ChEBI" id="CHEBI:57524"/>
        <dbReference type="EC" id="2.6.1.52"/>
    </reaction>
</comment>
<comment type="cofactor">
    <cofactor evidence="13">
        <name>pyridoxal 5'-phosphate</name>
        <dbReference type="ChEBI" id="CHEBI:597326"/>
    </cofactor>
    <text evidence="13">Binds 1 pyridoxal phosphate per subunit.</text>
</comment>
<dbReference type="Proteomes" id="UP000754710">
    <property type="component" value="Unassembled WGS sequence"/>
</dbReference>
<evidence type="ECO:0000256" key="9">
    <source>
        <dbReference type="ARBA" id="ARBA00023096"/>
    </source>
</evidence>
<dbReference type="InterPro" id="IPR015424">
    <property type="entry name" value="PyrdxlP-dep_Trfase"/>
</dbReference>
<evidence type="ECO:0000313" key="15">
    <source>
        <dbReference type="EMBL" id="MBY9075112.1"/>
    </source>
</evidence>
<accession>A0ABS7RNK4</accession>
<dbReference type="Gene3D" id="3.40.640.10">
    <property type="entry name" value="Type I PLP-dependent aspartate aminotransferase-like (Major domain)"/>
    <property type="match status" value="1"/>
</dbReference>
<dbReference type="PIRSF" id="PIRSF000525">
    <property type="entry name" value="SerC"/>
    <property type="match status" value="1"/>
</dbReference>
<feature type="binding site" evidence="13">
    <location>
        <position position="173"/>
    </location>
    <ligand>
        <name>pyridoxal 5'-phosphate</name>
        <dbReference type="ChEBI" id="CHEBI:597326"/>
    </ligand>
</feature>
<reference evidence="15 16" key="1">
    <citation type="submission" date="2021-08" db="EMBL/GenBank/DDBJ databases">
        <title>Nocardioides bacterium WL0053 sp. nov., isolated from the sediment.</title>
        <authorList>
            <person name="Wang L."/>
            <person name="Zhang D."/>
            <person name="Zhang A."/>
        </authorList>
    </citation>
    <scope>NUCLEOTIDE SEQUENCE [LARGE SCALE GENOMIC DNA]</scope>
    <source>
        <strain evidence="15 16">WL0053</strain>
    </source>
</reference>
<dbReference type="EMBL" id="JAIEZQ010000002">
    <property type="protein sequence ID" value="MBY9075112.1"/>
    <property type="molecule type" value="Genomic_DNA"/>
</dbReference>
<dbReference type="PANTHER" id="PTHR21152:SF40">
    <property type="entry name" value="ALANINE--GLYOXYLATE AMINOTRANSFERASE"/>
    <property type="match status" value="1"/>
</dbReference>
<dbReference type="RefSeq" id="WP_221024905.1">
    <property type="nucleotide sequence ID" value="NZ_JAIEZQ010000002.1"/>
</dbReference>
<comment type="caution">
    <text evidence="13">Lacks conserved residue(s) required for the propagation of feature annotation.</text>
</comment>
<keyword evidence="9 13" id="KW-0664">Pyridoxine biosynthesis</keyword>
<evidence type="ECO:0000256" key="3">
    <source>
        <dbReference type="ARBA" id="ARBA00006904"/>
    </source>
</evidence>
<evidence type="ECO:0000256" key="6">
    <source>
        <dbReference type="ARBA" id="ARBA00022605"/>
    </source>
</evidence>
<dbReference type="EC" id="2.6.1.52" evidence="13"/>
<protein>
    <recommendedName>
        <fullName evidence="13">Phosphoserine aminotransferase</fullName>
        <ecNumber evidence="13">2.6.1.52</ecNumber>
    </recommendedName>
    <alternativeName>
        <fullName evidence="13">Phosphohydroxythreonine aminotransferase</fullName>
        <shortName evidence="13">PSAT</shortName>
    </alternativeName>
</protein>
<keyword evidence="8 13" id="KW-0663">Pyridoxal phosphate</keyword>
<keyword evidence="7 13" id="KW-0808">Transferase</keyword>
<dbReference type="InterPro" id="IPR015422">
    <property type="entry name" value="PyrdxlP-dep_Trfase_small"/>
</dbReference>
<evidence type="ECO:0000256" key="11">
    <source>
        <dbReference type="ARBA" id="ARBA00047630"/>
    </source>
</evidence>
<comment type="pathway">
    <text evidence="13">Cofactor biosynthesis; pyridoxine 5'-phosphate biosynthesis; pyridoxine 5'-phosphate from D-erythrose 4-phosphate: step 3/5.</text>
</comment>
<evidence type="ECO:0000256" key="13">
    <source>
        <dbReference type="HAMAP-Rule" id="MF_00160"/>
    </source>
</evidence>
<dbReference type="GO" id="GO:0004648">
    <property type="term" value="F:O-phospho-L-serine:2-oxoglutarate aminotransferase activity"/>
    <property type="evidence" value="ECO:0007669"/>
    <property type="project" value="UniProtKB-EC"/>
</dbReference>
<evidence type="ECO:0000259" key="14">
    <source>
        <dbReference type="Pfam" id="PF00266"/>
    </source>
</evidence>